<evidence type="ECO:0000313" key="1">
    <source>
        <dbReference type="EMBL" id="OAQ81423.1"/>
    </source>
</evidence>
<accession>A0A179GVT9</accession>
<name>A0A179GVT9_PURLI</name>
<dbReference type="EMBL" id="LSBH01000003">
    <property type="protein sequence ID" value="OAQ81423.1"/>
    <property type="molecule type" value="Genomic_DNA"/>
</dbReference>
<protein>
    <submittedName>
        <fullName evidence="1">Uncharacterized protein</fullName>
    </submittedName>
</protein>
<proteinExistence type="predicted"/>
<dbReference type="Proteomes" id="UP000078240">
    <property type="component" value="Unassembled WGS sequence"/>
</dbReference>
<dbReference type="AlphaFoldDB" id="A0A179GVT9"/>
<comment type="caution">
    <text evidence="1">The sequence shown here is derived from an EMBL/GenBank/DDBJ whole genome shotgun (WGS) entry which is preliminary data.</text>
</comment>
<sequence>MHRQNKKTCCDMRLNRGRRCILRAWPMCLSPPLLPTYDCPVQGPPNGRNLGLAVVASRIVSSRRPTGSLMRPSSA</sequence>
<reference evidence="1 2" key="1">
    <citation type="submission" date="2016-01" db="EMBL/GenBank/DDBJ databases">
        <title>Biosynthesis of antibiotic leucinostatins and their inhibition on Phytophthora in bio-control Purpureocillium lilacinum.</title>
        <authorList>
            <person name="Wang G."/>
            <person name="Liu Z."/>
            <person name="Lin R."/>
            <person name="Li E."/>
            <person name="Mao Z."/>
            <person name="Ling J."/>
            <person name="Yin W."/>
            <person name="Xie B."/>
        </authorList>
    </citation>
    <scope>NUCLEOTIDE SEQUENCE [LARGE SCALE GENOMIC DNA]</scope>
    <source>
        <strain evidence="1">PLBJ-1</strain>
    </source>
</reference>
<organism evidence="1 2">
    <name type="scientific">Purpureocillium lilacinum</name>
    <name type="common">Paecilomyces lilacinus</name>
    <dbReference type="NCBI Taxonomy" id="33203"/>
    <lineage>
        <taxon>Eukaryota</taxon>
        <taxon>Fungi</taxon>
        <taxon>Dikarya</taxon>
        <taxon>Ascomycota</taxon>
        <taxon>Pezizomycotina</taxon>
        <taxon>Sordariomycetes</taxon>
        <taxon>Hypocreomycetidae</taxon>
        <taxon>Hypocreales</taxon>
        <taxon>Ophiocordycipitaceae</taxon>
        <taxon>Purpureocillium</taxon>
    </lineage>
</organism>
<gene>
    <name evidence="1" type="ORF">VFPBJ_04007</name>
</gene>
<evidence type="ECO:0000313" key="2">
    <source>
        <dbReference type="Proteomes" id="UP000078240"/>
    </source>
</evidence>